<dbReference type="Proteomes" id="UP000078492">
    <property type="component" value="Unassembled WGS sequence"/>
</dbReference>
<dbReference type="EMBL" id="KQ981021">
    <property type="protein sequence ID" value="KYN10237.1"/>
    <property type="molecule type" value="Genomic_DNA"/>
</dbReference>
<keyword evidence="2" id="KW-1185">Reference proteome</keyword>
<evidence type="ECO:0000313" key="1">
    <source>
        <dbReference type="EMBL" id="KYN10237.1"/>
    </source>
</evidence>
<protein>
    <submittedName>
        <fullName evidence="1">Uncharacterized protein</fullName>
    </submittedName>
</protein>
<gene>
    <name evidence="1" type="ORF">ALC57_17635</name>
</gene>
<name>A0A151ITE2_9HYME</name>
<evidence type="ECO:0000313" key="2">
    <source>
        <dbReference type="Proteomes" id="UP000078492"/>
    </source>
</evidence>
<reference evidence="1 2" key="1">
    <citation type="submission" date="2015-09" db="EMBL/GenBank/DDBJ databases">
        <title>Trachymyrmex cornetzi WGS genome.</title>
        <authorList>
            <person name="Nygaard S."/>
            <person name="Hu H."/>
            <person name="Boomsma J."/>
            <person name="Zhang G."/>
        </authorList>
    </citation>
    <scope>NUCLEOTIDE SEQUENCE [LARGE SCALE GENOMIC DNA]</scope>
    <source>
        <strain evidence="1">Tcor2-1</strain>
        <tissue evidence="1">Whole body</tissue>
    </source>
</reference>
<sequence length="164" mass="19321">MAIPTFVDLQGFIINKKFIVKKVAVLREGTILTHYIFSHPMPWHFLTRFDKSCVSWLSAYHHGLRWDDGMVPYSIARRLITETVVEEDEAVVYFKGHEKRGWLANMHDTDDIIVETLDAHYKDVESLRNLDDCNTIRCGKHAKNCALENVFKIFNWWSRHQEEL</sequence>
<accession>A0A151ITE2</accession>
<organism evidence="1 2">
    <name type="scientific">Trachymyrmex cornetzi</name>
    <dbReference type="NCBI Taxonomy" id="471704"/>
    <lineage>
        <taxon>Eukaryota</taxon>
        <taxon>Metazoa</taxon>
        <taxon>Ecdysozoa</taxon>
        <taxon>Arthropoda</taxon>
        <taxon>Hexapoda</taxon>
        <taxon>Insecta</taxon>
        <taxon>Pterygota</taxon>
        <taxon>Neoptera</taxon>
        <taxon>Endopterygota</taxon>
        <taxon>Hymenoptera</taxon>
        <taxon>Apocrita</taxon>
        <taxon>Aculeata</taxon>
        <taxon>Formicoidea</taxon>
        <taxon>Formicidae</taxon>
        <taxon>Myrmicinae</taxon>
        <taxon>Trachymyrmex</taxon>
    </lineage>
</organism>
<dbReference type="STRING" id="471704.A0A151ITE2"/>
<dbReference type="AlphaFoldDB" id="A0A151ITE2"/>
<proteinExistence type="predicted"/>